<name>A0A7J4Y2T1_BACOV</name>
<sequence>MKDIKLYSLLVCLCLLMQSCLFSEDDVFDQSSAQRAIASVNECREVLESAENGWALKYYTGEDGVYGGFNIFAKFEGEYVTLASEVATPNYEVGEYSTSLFKVNSFQGTELSFDSHNELIHIFCEPNGYNDPGYAGDYEFIFRSLSKDKIVLTGKKHGVTLVMTPISAGVDWKTELTKIAVLAEDAAYNTFNLMINGKEVVRMGRSERAFTITTTDGAGQMTSESYPFIYTSDGAEMLDPLIVNGVEMSHFRWDSQTATYTCVDDGVDAKIVFYCPEGYPKYVGNYILQSDEGAVNCKLEEKRKGATYSMKLTVRSVPIELVFDYNQDTDCIDVLSQIVGKINGFDLYFYPGYGTSLYPYAGVGFNGKVSVEDPMTITFTYNNNNPSVNTILFIYSNNGYYLAGSITNPVLVKQD</sequence>
<dbReference type="InterPro" id="IPR025396">
    <property type="entry name" value="DUF4302"/>
</dbReference>
<protein>
    <submittedName>
        <fullName evidence="2">DUF4302 domain-containing protein</fullName>
    </submittedName>
</protein>
<dbReference type="Pfam" id="PF14135">
    <property type="entry name" value="DUF4302"/>
    <property type="match status" value="1"/>
</dbReference>
<dbReference type="EMBL" id="VWFP01000002">
    <property type="protein sequence ID" value="KAA4629881.1"/>
    <property type="molecule type" value="Genomic_DNA"/>
</dbReference>
<comment type="caution">
    <text evidence="2">The sequence shown here is derived from an EMBL/GenBank/DDBJ whole genome shotgun (WGS) entry which is preliminary data.</text>
</comment>
<feature type="chain" id="PRO_5029721344" evidence="1">
    <location>
        <begin position="24"/>
        <end position="415"/>
    </location>
</feature>
<evidence type="ECO:0000313" key="2">
    <source>
        <dbReference type="EMBL" id="KAA4629881.1"/>
    </source>
</evidence>
<reference evidence="2 3" key="1">
    <citation type="journal article" date="2019" name="Nat. Med.">
        <title>A library of human gut bacterial isolates paired with longitudinal multiomics data enables mechanistic microbiome research.</title>
        <authorList>
            <person name="Poyet M."/>
            <person name="Groussin M."/>
            <person name="Gibbons S.M."/>
            <person name="Avila-Pacheco J."/>
            <person name="Jiang X."/>
            <person name="Kearney S.M."/>
            <person name="Perrotta A.R."/>
            <person name="Berdy B."/>
            <person name="Zhao S."/>
            <person name="Lieberman T.D."/>
            <person name="Swanson P.K."/>
            <person name="Smith M."/>
            <person name="Roesemann S."/>
            <person name="Alexander J.E."/>
            <person name="Rich S.A."/>
            <person name="Livny J."/>
            <person name="Vlamakis H."/>
            <person name="Clish C."/>
            <person name="Bullock K."/>
            <person name="Deik A."/>
            <person name="Scott J."/>
            <person name="Pierce K.A."/>
            <person name="Xavier R.J."/>
            <person name="Alm E.J."/>
        </authorList>
    </citation>
    <scope>NUCLEOTIDE SEQUENCE [LARGE SCALE GENOMIC DNA]</scope>
    <source>
        <strain evidence="2 3">BIOML-A15</strain>
    </source>
</reference>
<gene>
    <name evidence="2" type="ORF">F3B90_03890</name>
</gene>
<dbReference type="Proteomes" id="UP000424805">
    <property type="component" value="Unassembled WGS sequence"/>
</dbReference>
<evidence type="ECO:0000256" key="1">
    <source>
        <dbReference type="SAM" id="SignalP"/>
    </source>
</evidence>
<evidence type="ECO:0000313" key="3">
    <source>
        <dbReference type="Proteomes" id="UP000424805"/>
    </source>
</evidence>
<organism evidence="2 3">
    <name type="scientific">Bacteroides ovatus</name>
    <dbReference type="NCBI Taxonomy" id="28116"/>
    <lineage>
        <taxon>Bacteria</taxon>
        <taxon>Pseudomonadati</taxon>
        <taxon>Bacteroidota</taxon>
        <taxon>Bacteroidia</taxon>
        <taxon>Bacteroidales</taxon>
        <taxon>Bacteroidaceae</taxon>
        <taxon>Bacteroides</taxon>
    </lineage>
</organism>
<dbReference type="AlphaFoldDB" id="A0A7J4Y2T1"/>
<dbReference type="PROSITE" id="PS51257">
    <property type="entry name" value="PROKAR_LIPOPROTEIN"/>
    <property type="match status" value="1"/>
</dbReference>
<feature type="signal peptide" evidence="1">
    <location>
        <begin position="1"/>
        <end position="23"/>
    </location>
</feature>
<accession>A0A7J4Y2T1</accession>
<proteinExistence type="predicted"/>
<keyword evidence="1" id="KW-0732">Signal</keyword>